<keyword evidence="2" id="KW-1185">Reference proteome</keyword>
<reference evidence="1 2" key="1">
    <citation type="submission" date="2015-04" db="EMBL/GenBank/DDBJ databases">
        <authorList>
            <person name="Syromyatnikov M.Y."/>
            <person name="Popov V.N."/>
        </authorList>
    </citation>
    <scope>NUCLEOTIDE SEQUENCE [LARGE SCALE GENOMIC DNA]</scope>
    <source>
        <strain evidence="1">WF-38-12</strain>
    </source>
</reference>
<evidence type="ECO:0000313" key="2">
    <source>
        <dbReference type="Proteomes" id="UP000054383"/>
    </source>
</evidence>
<name>A0A0U1LNY5_TALIS</name>
<accession>A0A0U1LNY5</accession>
<gene>
    <name evidence="1" type="ORF">PISL3812_02104</name>
</gene>
<evidence type="ECO:0000313" key="1">
    <source>
        <dbReference type="EMBL" id="CRG84935.1"/>
    </source>
</evidence>
<dbReference type="AlphaFoldDB" id="A0A0U1LNY5"/>
<protein>
    <submittedName>
        <fullName evidence="1">Uncharacterized protein</fullName>
    </submittedName>
</protein>
<organism evidence="1 2">
    <name type="scientific">Talaromyces islandicus</name>
    <name type="common">Penicillium islandicum</name>
    <dbReference type="NCBI Taxonomy" id="28573"/>
    <lineage>
        <taxon>Eukaryota</taxon>
        <taxon>Fungi</taxon>
        <taxon>Dikarya</taxon>
        <taxon>Ascomycota</taxon>
        <taxon>Pezizomycotina</taxon>
        <taxon>Eurotiomycetes</taxon>
        <taxon>Eurotiomycetidae</taxon>
        <taxon>Eurotiales</taxon>
        <taxon>Trichocomaceae</taxon>
        <taxon>Talaromyces</taxon>
        <taxon>Talaromyces sect. Islandici</taxon>
    </lineage>
</organism>
<dbReference type="Proteomes" id="UP000054383">
    <property type="component" value="Unassembled WGS sequence"/>
</dbReference>
<dbReference type="EMBL" id="CVMT01000002">
    <property type="protein sequence ID" value="CRG84935.1"/>
    <property type="molecule type" value="Genomic_DNA"/>
</dbReference>
<dbReference type="STRING" id="28573.A0A0U1LNY5"/>
<proteinExistence type="predicted"/>
<dbReference type="OrthoDB" id="1896086at2759"/>
<sequence>MNDLVDLVNDKIKDVVKAAGPQVVFVDWQGNTDTLKGRYSEPRVDETWDYENNHGISEDREETVFYEWETTKDDDEIDENNGHEELKKRQDITAPLNADAANATFEDILSFQVAIAHYVQQDILQDRASYAQLPDNDTYLNTTGSFLLDKYGRVFHPTKYGYSIIAKSIVNTITEEQAKLMNELAVTTTVGTSICTETTSVSKPTVSLTTNCHGVNGNVWVVDRDTAVDNAKTFCSQSDTTVEDQRNRYSQGTVNDLQFSAKNLLNPNQSISSAPDFSGNIIRGLIDGDGNDPINNFQNYKYGGNRTTADGWQFIFTPLHNQPDDDSCDASYKFWYDLLRLEA</sequence>